<feature type="compositionally biased region" description="Basic and acidic residues" evidence="1">
    <location>
        <begin position="70"/>
        <end position="79"/>
    </location>
</feature>
<dbReference type="AlphaFoldDB" id="A0AAD7ZQP2"/>
<protein>
    <submittedName>
        <fullName evidence="2">Uncharacterized protein</fullName>
    </submittedName>
</protein>
<accession>A0AAD7ZQP2</accession>
<dbReference type="EMBL" id="JASPKZ010007421">
    <property type="protein sequence ID" value="KAJ9584387.1"/>
    <property type="molecule type" value="Genomic_DNA"/>
</dbReference>
<feature type="non-terminal residue" evidence="2">
    <location>
        <position position="1"/>
    </location>
</feature>
<proteinExistence type="predicted"/>
<evidence type="ECO:0000256" key="1">
    <source>
        <dbReference type="SAM" id="MobiDB-lite"/>
    </source>
</evidence>
<comment type="caution">
    <text evidence="2">The sequence shown here is derived from an EMBL/GenBank/DDBJ whole genome shotgun (WGS) entry which is preliminary data.</text>
</comment>
<name>A0AAD7ZQP2_DIPPU</name>
<sequence length="206" mass="23098">KKSMAVDAETRLERALKSLEDIAEAGSYMKKEIKEVIQQASNRSNWCSLTSSGGILEAVQTDYECSVDTGRNKTSDQGRENNIQSGNDSTQKETHKNRAALEIEREPTAIINDKEPLTEDEDAWRERNGQHYKRAARIATQLEKTGIEPQYVTCKELTTLGTNKAFKGILKQGSRNNDDDNMGSKGSLYREAGAFLNRTSDRQHII</sequence>
<reference evidence="2" key="2">
    <citation type="submission" date="2023-05" db="EMBL/GenBank/DDBJ databases">
        <authorList>
            <person name="Fouks B."/>
        </authorList>
    </citation>
    <scope>NUCLEOTIDE SEQUENCE</scope>
    <source>
        <strain evidence="2">Stay&amp;Tobe</strain>
        <tissue evidence="2">Testes</tissue>
    </source>
</reference>
<organism evidence="2 3">
    <name type="scientific">Diploptera punctata</name>
    <name type="common">Pacific beetle cockroach</name>
    <dbReference type="NCBI Taxonomy" id="6984"/>
    <lineage>
        <taxon>Eukaryota</taxon>
        <taxon>Metazoa</taxon>
        <taxon>Ecdysozoa</taxon>
        <taxon>Arthropoda</taxon>
        <taxon>Hexapoda</taxon>
        <taxon>Insecta</taxon>
        <taxon>Pterygota</taxon>
        <taxon>Neoptera</taxon>
        <taxon>Polyneoptera</taxon>
        <taxon>Dictyoptera</taxon>
        <taxon>Blattodea</taxon>
        <taxon>Blaberoidea</taxon>
        <taxon>Blaberidae</taxon>
        <taxon>Diplopterinae</taxon>
        <taxon>Diploptera</taxon>
    </lineage>
</organism>
<feature type="region of interest" description="Disordered" evidence="1">
    <location>
        <begin position="67"/>
        <end position="98"/>
    </location>
</feature>
<dbReference type="Proteomes" id="UP001233999">
    <property type="component" value="Unassembled WGS sequence"/>
</dbReference>
<evidence type="ECO:0000313" key="3">
    <source>
        <dbReference type="Proteomes" id="UP001233999"/>
    </source>
</evidence>
<feature type="non-terminal residue" evidence="2">
    <location>
        <position position="206"/>
    </location>
</feature>
<feature type="compositionally biased region" description="Polar residues" evidence="1">
    <location>
        <begin position="80"/>
        <end position="89"/>
    </location>
</feature>
<evidence type="ECO:0000313" key="2">
    <source>
        <dbReference type="EMBL" id="KAJ9584387.1"/>
    </source>
</evidence>
<reference evidence="2" key="1">
    <citation type="journal article" date="2023" name="IScience">
        <title>Live-bearing cockroach genome reveals convergent evolutionary mechanisms linked to viviparity in insects and beyond.</title>
        <authorList>
            <person name="Fouks B."/>
            <person name="Harrison M.C."/>
            <person name="Mikhailova A.A."/>
            <person name="Marchal E."/>
            <person name="English S."/>
            <person name="Carruthers M."/>
            <person name="Jennings E.C."/>
            <person name="Chiamaka E.L."/>
            <person name="Frigard R.A."/>
            <person name="Pippel M."/>
            <person name="Attardo G.M."/>
            <person name="Benoit J.B."/>
            <person name="Bornberg-Bauer E."/>
            <person name="Tobe S.S."/>
        </authorList>
    </citation>
    <scope>NUCLEOTIDE SEQUENCE</scope>
    <source>
        <strain evidence="2">Stay&amp;Tobe</strain>
    </source>
</reference>
<gene>
    <name evidence="2" type="ORF">L9F63_021266</name>
</gene>
<keyword evidence="3" id="KW-1185">Reference proteome</keyword>